<evidence type="ECO:0000313" key="1">
    <source>
        <dbReference type="EnsemblMetazoa" id="AALFPA23_014484.P21059"/>
    </source>
</evidence>
<proteinExistence type="predicted"/>
<keyword evidence="2" id="KW-1185">Reference proteome</keyword>
<sequence>MFSKQEILAALLQFQSGEMPEATSTSEPVPGYSCGTATVNAIQEAPIIMQQPQVSGKSAVRENNGVDNLGIRYVVVDEQAITEKSAEGEQAGSLGEFLQTAGLEMYTHTLPNEHGITTLQMFSEMEKEDVNLFCQVISHRILFRKLLVELKDKSEFDFSMLSDGGHHKFSNLRDFLQSRPEGRSILAYYEAHKDLSNAMRNELVRIIQLEGLNLNLTLDSKFHKLMTEKIIQLFPGENQV</sequence>
<reference evidence="1" key="2">
    <citation type="submission" date="2025-05" db="UniProtKB">
        <authorList>
            <consortium name="EnsemblMetazoa"/>
        </authorList>
    </citation>
    <scope>IDENTIFICATION</scope>
    <source>
        <strain evidence="1">Foshan</strain>
    </source>
</reference>
<dbReference type="Proteomes" id="UP000069940">
    <property type="component" value="Unassembled WGS sequence"/>
</dbReference>
<organism evidence="1 2">
    <name type="scientific">Aedes albopictus</name>
    <name type="common">Asian tiger mosquito</name>
    <name type="synonym">Stegomyia albopicta</name>
    <dbReference type="NCBI Taxonomy" id="7160"/>
    <lineage>
        <taxon>Eukaryota</taxon>
        <taxon>Metazoa</taxon>
        <taxon>Ecdysozoa</taxon>
        <taxon>Arthropoda</taxon>
        <taxon>Hexapoda</taxon>
        <taxon>Insecta</taxon>
        <taxon>Pterygota</taxon>
        <taxon>Neoptera</taxon>
        <taxon>Endopterygota</taxon>
        <taxon>Diptera</taxon>
        <taxon>Nematocera</taxon>
        <taxon>Culicoidea</taxon>
        <taxon>Culicidae</taxon>
        <taxon>Culicinae</taxon>
        <taxon>Aedini</taxon>
        <taxon>Aedes</taxon>
        <taxon>Stegomyia</taxon>
    </lineage>
</organism>
<name>A0ABM1Z2T9_AEDAL</name>
<reference evidence="2" key="1">
    <citation type="journal article" date="2015" name="Proc. Natl. Acad. Sci. U.S.A.">
        <title>Genome sequence of the Asian Tiger mosquito, Aedes albopictus, reveals insights into its biology, genetics, and evolution.</title>
        <authorList>
            <person name="Chen X.G."/>
            <person name="Jiang X."/>
            <person name="Gu J."/>
            <person name="Xu M."/>
            <person name="Wu Y."/>
            <person name="Deng Y."/>
            <person name="Zhang C."/>
            <person name="Bonizzoni M."/>
            <person name="Dermauw W."/>
            <person name="Vontas J."/>
            <person name="Armbruster P."/>
            <person name="Huang X."/>
            <person name="Yang Y."/>
            <person name="Zhang H."/>
            <person name="He W."/>
            <person name="Peng H."/>
            <person name="Liu Y."/>
            <person name="Wu K."/>
            <person name="Chen J."/>
            <person name="Lirakis M."/>
            <person name="Topalis P."/>
            <person name="Van Leeuwen T."/>
            <person name="Hall A.B."/>
            <person name="Jiang X."/>
            <person name="Thorpe C."/>
            <person name="Mueller R.L."/>
            <person name="Sun C."/>
            <person name="Waterhouse R.M."/>
            <person name="Yan G."/>
            <person name="Tu Z.J."/>
            <person name="Fang X."/>
            <person name="James A.A."/>
        </authorList>
    </citation>
    <scope>NUCLEOTIDE SEQUENCE [LARGE SCALE GENOMIC DNA]</scope>
    <source>
        <strain evidence="2">Foshan</strain>
    </source>
</reference>
<dbReference type="GeneID" id="109427713"/>
<dbReference type="RefSeq" id="XP_062715985.1">
    <property type="nucleotide sequence ID" value="XM_062860001.1"/>
</dbReference>
<accession>A0ABM1Z2T9</accession>
<evidence type="ECO:0000313" key="2">
    <source>
        <dbReference type="Proteomes" id="UP000069940"/>
    </source>
</evidence>
<protein>
    <submittedName>
        <fullName evidence="1">Uncharacterized protein</fullName>
    </submittedName>
</protein>
<dbReference type="EnsemblMetazoa" id="AALFPA23_014484.R21059">
    <property type="protein sequence ID" value="AALFPA23_014484.P21059"/>
    <property type="gene ID" value="AALFPA23_014484"/>
</dbReference>